<sequence length="84" mass="8735">MNRSLAVKFAMSRPTGASSCDAAASFARASRYVVDFPVDALLVASIIILAILALIVMICGQRAVVLSVVAVVLAVVVGDEKKNT</sequence>
<keyword evidence="1" id="KW-1133">Transmembrane helix</keyword>
<dbReference type="Proteomes" id="UP000008957">
    <property type="component" value="Chromosome"/>
</dbReference>
<evidence type="ECO:0000256" key="1">
    <source>
        <dbReference type="SAM" id="Phobius"/>
    </source>
</evidence>
<dbReference type="KEGG" id="sbr:SY1_12650"/>
<organism evidence="2 3">
    <name type="scientific">Fretibacterium fastidiosum</name>
    <dbReference type="NCBI Taxonomy" id="651822"/>
    <lineage>
        <taxon>Bacteria</taxon>
        <taxon>Thermotogati</taxon>
        <taxon>Synergistota</taxon>
        <taxon>Synergistia</taxon>
        <taxon>Synergistales</taxon>
        <taxon>Aminobacteriaceae</taxon>
        <taxon>Fretibacterium</taxon>
    </lineage>
</organism>
<reference evidence="3" key="1">
    <citation type="submission" date="2010-03" db="EMBL/GenBank/DDBJ databases">
        <title>The genome sequence of Synergistetes sp. SGP1.</title>
        <authorList>
            <consortium name="metaHIT consortium -- http://www.metahit.eu/"/>
            <person name="Pajon A."/>
            <person name="Turner K."/>
            <person name="Parkhill J."/>
            <person name="Wade W."/>
            <person name="Vartoukian S."/>
        </authorList>
    </citation>
    <scope>NUCLEOTIDE SEQUENCE [LARGE SCALE GENOMIC DNA]</scope>
    <source>
        <strain evidence="3">SGP1</strain>
    </source>
</reference>
<keyword evidence="1" id="KW-0812">Transmembrane</keyword>
<gene>
    <name evidence="2" type="ORF">SY1_12650</name>
</gene>
<keyword evidence="3" id="KW-1185">Reference proteome</keyword>
<evidence type="ECO:0000313" key="2">
    <source>
        <dbReference type="EMBL" id="CBL28396.1"/>
    </source>
</evidence>
<keyword evidence="1" id="KW-0472">Membrane</keyword>
<proteinExistence type="predicted"/>
<protein>
    <submittedName>
        <fullName evidence="2">Uncharacterized protein</fullName>
    </submittedName>
</protein>
<evidence type="ECO:0000313" key="3">
    <source>
        <dbReference type="Proteomes" id="UP000008957"/>
    </source>
</evidence>
<accession>A0AB94IXB8</accession>
<feature type="transmembrane region" description="Helical" evidence="1">
    <location>
        <begin position="43"/>
        <end position="76"/>
    </location>
</feature>
<dbReference type="AlphaFoldDB" id="A0AB94IXB8"/>
<dbReference type="RefSeq" id="WP_015556543.1">
    <property type="nucleotide sequence ID" value="NC_021038.1"/>
</dbReference>
<dbReference type="EMBL" id="FP929056">
    <property type="protein sequence ID" value="CBL28396.1"/>
    <property type="molecule type" value="Genomic_DNA"/>
</dbReference>
<reference evidence="2 3" key="2">
    <citation type="submission" date="2010-03" db="EMBL/GenBank/DDBJ databases">
        <authorList>
            <person name="Pajon A."/>
        </authorList>
    </citation>
    <scope>NUCLEOTIDE SEQUENCE [LARGE SCALE GENOMIC DNA]</scope>
    <source>
        <strain evidence="2 3">SGP1</strain>
    </source>
</reference>
<name>A0AB94IXB8_9BACT</name>